<reference evidence="1 2" key="1">
    <citation type="submission" date="2024-02" db="EMBL/GenBank/DDBJ databases">
        <title>Bacteria isolated from the canopy kelp, Nereocystis luetkeana.</title>
        <authorList>
            <person name="Pfister C.A."/>
            <person name="Younker I.T."/>
            <person name="Light S.H."/>
        </authorList>
    </citation>
    <scope>NUCLEOTIDE SEQUENCE [LARGE SCALE GENOMIC DNA]</scope>
    <source>
        <strain evidence="1 2">TI.2.07</strain>
    </source>
</reference>
<dbReference type="Proteomes" id="UP001366060">
    <property type="component" value="Unassembled WGS sequence"/>
</dbReference>
<protein>
    <submittedName>
        <fullName evidence="1">Uncharacterized protein</fullName>
    </submittedName>
</protein>
<sequence length="214" mass="25198">MTRFTNTYQIDRNNEVLTVTPKDLKAFSVFFIRDENIRARCSERFLLDLYVYANTVGLNPSMIFEELRALECTVTKSRTKQETKFSKLPLKGLWHKHFFSFHFIAKNMQIANNRGNIESIIKNAFEKYEGLDSTVENCKALARDISLGNHELFEKRSERNQLTGEWIVFAKVNSENYYMCIEFHETNDQIIYDKVIKSCKENFENLVPIIESYT</sequence>
<evidence type="ECO:0000313" key="2">
    <source>
        <dbReference type="Proteomes" id="UP001366060"/>
    </source>
</evidence>
<dbReference type="EMBL" id="JBAKBA010000002">
    <property type="protein sequence ID" value="MEL0657750.1"/>
    <property type="molecule type" value="Genomic_DNA"/>
</dbReference>
<dbReference type="RefSeq" id="WP_341626513.1">
    <property type="nucleotide sequence ID" value="NZ_JBAKBA010000002.1"/>
</dbReference>
<organism evidence="1 2">
    <name type="scientific">Psychromonas arctica</name>
    <dbReference type="NCBI Taxonomy" id="168275"/>
    <lineage>
        <taxon>Bacteria</taxon>
        <taxon>Pseudomonadati</taxon>
        <taxon>Pseudomonadota</taxon>
        <taxon>Gammaproteobacteria</taxon>
        <taxon>Alteromonadales</taxon>
        <taxon>Psychromonadaceae</taxon>
        <taxon>Psychromonas</taxon>
    </lineage>
</organism>
<comment type="caution">
    <text evidence="1">The sequence shown here is derived from an EMBL/GenBank/DDBJ whole genome shotgun (WGS) entry which is preliminary data.</text>
</comment>
<accession>A0ABU9H7A0</accession>
<name>A0ABU9H7A0_9GAMM</name>
<evidence type="ECO:0000313" key="1">
    <source>
        <dbReference type="EMBL" id="MEL0657750.1"/>
    </source>
</evidence>
<gene>
    <name evidence="1" type="ORF">V6255_01255</name>
</gene>
<keyword evidence="2" id="KW-1185">Reference proteome</keyword>
<proteinExistence type="predicted"/>